<keyword evidence="1" id="KW-0812">Transmembrane</keyword>
<sequence>MKQNILLALTVAGLLFSGYLGGLKLFSDTCAFNETCATFLGYPTCYYGFAMYLLIFVLLLASRFGKMGVSRARYGVAGISFAGILFSGYYSFRELSTLLRGDISDFLLGLPTCAYGFIMYVAILGFALSSIREIQKKKLN</sequence>
<evidence type="ECO:0000313" key="3">
    <source>
        <dbReference type="Proteomes" id="UP000177122"/>
    </source>
</evidence>
<accession>A0A1G2D099</accession>
<keyword evidence="1" id="KW-0472">Membrane</keyword>
<feature type="transmembrane region" description="Helical" evidence="1">
    <location>
        <begin position="107"/>
        <end position="128"/>
    </location>
</feature>
<feature type="transmembrane region" description="Helical" evidence="1">
    <location>
        <begin position="46"/>
        <end position="62"/>
    </location>
</feature>
<dbReference type="AlphaFoldDB" id="A0A1G2D099"/>
<proteinExistence type="predicted"/>
<evidence type="ECO:0000256" key="1">
    <source>
        <dbReference type="SAM" id="Phobius"/>
    </source>
</evidence>
<organism evidence="2 3">
    <name type="scientific">Candidatus Lloydbacteria bacterium RIFCSPHIGHO2_01_FULL_49_22</name>
    <dbReference type="NCBI Taxonomy" id="1798658"/>
    <lineage>
        <taxon>Bacteria</taxon>
        <taxon>Candidatus Lloydiibacteriota</taxon>
    </lineage>
</organism>
<gene>
    <name evidence="2" type="ORF">A2845_00785</name>
</gene>
<evidence type="ECO:0000313" key="2">
    <source>
        <dbReference type="EMBL" id="OGZ06321.1"/>
    </source>
</evidence>
<keyword evidence="1" id="KW-1133">Transmembrane helix</keyword>
<protein>
    <recommendedName>
        <fullName evidence="4">Vitamin K epoxide reductase domain-containing protein</fullName>
    </recommendedName>
</protein>
<dbReference type="EMBL" id="MHLI01000004">
    <property type="protein sequence ID" value="OGZ06321.1"/>
    <property type="molecule type" value="Genomic_DNA"/>
</dbReference>
<name>A0A1G2D099_9BACT</name>
<reference evidence="2 3" key="1">
    <citation type="journal article" date="2016" name="Nat. Commun.">
        <title>Thousands of microbial genomes shed light on interconnected biogeochemical processes in an aquifer system.</title>
        <authorList>
            <person name="Anantharaman K."/>
            <person name="Brown C.T."/>
            <person name="Hug L.A."/>
            <person name="Sharon I."/>
            <person name="Castelle C.J."/>
            <person name="Probst A.J."/>
            <person name="Thomas B.C."/>
            <person name="Singh A."/>
            <person name="Wilkins M.J."/>
            <person name="Karaoz U."/>
            <person name="Brodie E.L."/>
            <person name="Williams K.H."/>
            <person name="Hubbard S.S."/>
            <person name="Banfield J.F."/>
        </authorList>
    </citation>
    <scope>NUCLEOTIDE SEQUENCE [LARGE SCALE GENOMIC DNA]</scope>
</reference>
<dbReference type="Proteomes" id="UP000177122">
    <property type="component" value="Unassembled WGS sequence"/>
</dbReference>
<evidence type="ECO:0008006" key="4">
    <source>
        <dbReference type="Google" id="ProtNLM"/>
    </source>
</evidence>
<feature type="transmembrane region" description="Helical" evidence="1">
    <location>
        <begin position="74"/>
        <end position="92"/>
    </location>
</feature>
<comment type="caution">
    <text evidence="2">The sequence shown here is derived from an EMBL/GenBank/DDBJ whole genome shotgun (WGS) entry which is preliminary data.</text>
</comment>